<keyword evidence="4" id="KW-0969">Cilium</keyword>
<comment type="similarity">
    <text evidence="1">Belongs to the FlgD family.</text>
</comment>
<feature type="region of interest" description="Disordered" evidence="3">
    <location>
        <begin position="1"/>
        <end position="26"/>
    </location>
</feature>
<sequence>MPSIDPSLYLQTQTQNQTKSQESKSATLGKDDFLKILMTQLQNQDPTSPMKDKEFISQMTSFSTLEQMTNMSDAIQKLTEAQSEAPVVKYSNMIGKQVSYEFSNENGTTGSETSEVAAVSKKGEKIELELANGDRISTNAITRVSLEASE</sequence>
<evidence type="ECO:0000313" key="5">
    <source>
        <dbReference type="Proteomes" id="UP000030147"/>
    </source>
</evidence>
<evidence type="ECO:0000256" key="2">
    <source>
        <dbReference type="ARBA" id="ARBA00022795"/>
    </source>
</evidence>
<gene>
    <name evidence="4" type="ORF">N782_19005</name>
</gene>
<feature type="compositionally biased region" description="Polar residues" evidence="3">
    <location>
        <begin position="9"/>
        <end position="26"/>
    </location>
</feature>
<dbReference type="STRING" id="1385514.N782_19005"/>
<keyword evidence="4" id="KW-0966">Cell projection</keyword>
<proteinExistence type="inferred from homology"/>
<dbReference type="GO" id="GO:0044781">
    <property type="term" value="P:bacterial-type flagellum organization"/>
    <property type="evidence" value="ECO:0007669"/>
    <property type="project" value="UniProtKB-KW"/>
</dbReference>
<comment type="caution">
    <text evidence="4">The sequence shown here is derived from an EMBL/GenBank/DDBJ whole genome shotgun (WGS) entry which is preliminary data.</text>
</comment>
<name>A0A0A2TIT1_9BACI</name>
<keyword evidence="4" id="KW-0282">Flagellum</keyword>
<dbReference type="EMBL" id="AVBF01000006">
    <property type="protein sequence ID" value="KGP73991.1"/>
    <property type="molecule type" value="Genomic_DNA"/>
</dbReference>
<keyword evidence="2" id="KW-1005">Bacterial flagellum biogenesis</keyword>
<dbReference type="AlphaFoldDB" id="A0A0A2TIT1"/>
<dbReference type="Pfam" id="PF03963">
    <property type="entry name" value="FlgD"/>
    <property type="match status" value="1"/>
</dbReference>
<evidence type="ECO:0000256" key="1">
    <source>
        <dbReference type="ARBA" id="ARBA00010577"/>
    </source>
</evidence>
<dbReference type="InterPro" id="IPR005648">
    <property type="entry name" value="FlgD"/>
</dbReference>
<dbReference type="eggNOG" id="COG1843">
    <property type="taxonomic scope" value="Bacteria"/>
</dbReference>
<evidence type="ECO:0000256" key="3">
    <source>
        <dbReference type="SAM" id="MobiDB-lite"/>
    </source>
</evidence>
<reference evidence="4 5" key="1">
    <citation type="journal article" date="2015" name="Stand. Genomic Sci.">
        <title>High quality draft genome sequence of the moderately halophilic bacterium Pontibacillus yanchengensis Y32(T) and comparison among Pontibacillus genomes.</title>
        <authorList>
            <person name="Huang J."/>
            <person name="Qiao Z.X."/>
            <person name="Tang J.W."/>
            <person name="Wang G."/>
        </authorList>
    </citation>
    <scope>NUCLEOTIDE SEQUENCE [LARGE SCALE GENOMIC DNA]</scope>
    <source>
        <strain evidence="4 5">Y32</strain>
    </source>
</reference>
<dbReference type="OrthoDB" id="280334at2"/>
<accession>A0A0A2TIT1</accession>
<protein>
    <submittedName>
        <fullName evidence="4">Flagellar basal body rod modification protein FlgD</fullName>
    </submittedName>
</protein>
<keyword evidence="5" id="KW-1185">Reference proteome</keyword>
<dbReference type="NCBIfam" id="NF007197">
    <property type="entry name" value="PRK09618.1"/>
    <property type="match status" value="1"/>
</dbReference>
<evidence type="ECO:0000313" key="4">
    <source>
        <dbReference type="EMBL" id="KGP73991.1"/>
    </source>
</evidence>
<organism evidence="4 5">
    <name type="scientific">Pontibacillus yanchengensis Y32</name>
    <dbReference type="NCBI Taxonomy" id="1385514"/>
    <lineage>
        <taxon>Bacteria</taxon>
        <taxon>Bacillati</taxon>
        <taxon>Bacillota</taxon>
        <taxon>Bacilli</taxon>
        <taxon>Bacillales</taxon>
        <taxon>Bacillaceae</taxon>
        <taxon>Pontibacillus</taxon>
    </lineage>
</organism>
<dbReference type="RefSeq" id="WP_036816378.1">
    <property type="nucleotide sequence ID" value="NZ_AVBF01000006.1"/>
</dbReference>
<dbReference type="Proteomes" id="UP000030147">
    <property type="component" value="Unassembled WGS sequence"/>
</dbReference>